<keyword evidence="2" id="KW-1133">Transmembrane helix</keyword>
<sequence length="72" mass="8296">MSIIYVLIPIAIIFVMIAVCIFTWAVQTDQFDDLDKHSISILFDDDKQTERPQVSQQSTTESYIGNKKDKNE</sequence>
<feature type="transmembrane region" description="Helical" evidence="2">
    <location>
        <begin position="6"/>
        <end position="26"/>
    </location>
</feature>
<keyword evidence="2" id="KW-0812">Transmembrane</keyword>
<feature type="region of interest" description="Disordered" evidence="1">
    <location>
        <begin position="47"/>
        <end position="72"/>
    </location>
</feature>
<accession>A0ABZ0JTT1</accession>
<dbReference type="Proteomes" id="UP001529491">
    <property type="component" value="Chromosome"/>
</dbReference>
<protein>
    <submittedName>
        <fullName evidence="3">Cbb3-type cytochrome oxidase assembly protein CcoS</fullName>
    </submittedName>
</protein>
<name>A0ABZ0JTT1_9GAMM</name>
<gene>
    <name evidence="3" type="primary">ccoS</name>
    <name evidence="3" type="ORF">RGE70_09645</name>
</gene>
<dbReference type="InterPro" id="IPR004714">
    <property type="entry name" value="Cyt_oxidase_maturation_cbb3"/>
</dbReference>
<dbReference type="Pfam" id="PF03597">
    <property type="entry name" value="FixS"/>
    <property type="match status" value="1"/>
</dbReference>
<evidence type="ECO:0000313" key="3">
    <source>
        <dbReference type="EMBL" id="WOT03621.1"/>
    </source>
</evidence>
<dbReference type="EMBL" id="CP136522">
    <property type="protein sequence ID" value="WOT03621.1"/>
    <property type="molecule type" value="Genomic_DNA"/>
</dbReference>
<dbReference type="PANTHER" id="PTHR41532">
    <property type="entry name" value="FIXS PROTEIN"/>
    <property type="match status" value="1"/>
</dbReference>
<keyword evidence="4" id="KW-1185">Reference proteome</keyword>
<dbReference type="NCBIfam" id="TIGR00847">
    <property type="entry name" value="ccoS"/>
    <property type="match status" value="1"/>
</dbReference>
<evidence type="ECO:0000313" key="4">
    <source>
        <dbReference type="Proteomes" id="UP001529491"/>
    </source>
</evidence>
<organism evidence="3 4">
    <name type="scientific">Shewanella youngdeokensis</name>
    <dbReference type="NCBI Taxonomy" id="2999068"/>
    <lineage>
        <taxon>Bacteria</taxon>
        <taxon>Pseudomonadati</taxon>
        <taxon>Pseudomonadota</taxon>
        <taxon>Gammaproteobacteria</taxon>
        <taxon>Alteromonadales</taxon>
        <taxon>Shewanellaceae</taxon>
        <taxon>Shewanella</taxon>
    </lineage>
</organism>
<proteinExistence type="predicted"/>
<reference evidence="3 4" key="1">
    <citation type="submission" date="2023-10" db="EMBL/GenBank/DDBJ databases">
        <title>Complete genome sequence of Shewanella sp. DAU334.</title>
        <authorList>
            <person name="Lee Y.-S."/>
            <person name="Jeong H.-R."/>
            <person name="Hwang E.-J."/>
            <person name="Choi Y.-L."/>
            <person name="Kim G.-D."/>
        </authorList>
    </citation>
    <scope>NUCLEOTIDE SEQUENCE [LARGE SCALE GENOMIC DNA]</scope>
    <source>
        <strain evidence="3 4">DAU334</strain>
    </source>
</reference>
<feature type="compositionally biased region" description="Polar residues" evidence="1">
    <location>
        <begin position="51"/>
        <end position="63"/>
    </location>
</feature>
<keyword evidence="2" id="KW-0472">Membrane</keyword>
<dbReference type="PANTHER" id="PTHR41532:SF1">
    <property type="entry name" value="FIXS PROTEIN"/>
    <property type="match status" value="1"/>
</dbReference>
<dbReference type="RefSeq" id="WP_310471246.1">
    <property type="nucleotide sequence ID" value="NZ_CP136522.1"/>
</dbReference>
<evidence type="ECO:0000256" key="1">
    <source>
        <dbReference type="SAM" id="MobiDB-lite"/>
    </source>
</evidence>
<evidence type="ECO:0000256" key="2">
    <source>
        <dbReference type="SAM" id="Phobius"/>
    </source>
</evidence>